<dbReference type="EMBL" id="JBHLWN010000098">
    <property type="protein sequence ID" value="MFC0215463.1"/>
    <property type="molecule type" value="Genomic_DNA"/>
</dbReference>
<dbReference type="GO" id="GO:0005524">
    <property type="term" value="F:ATP binding"/>
    <property type="evidence" value="ECO:0007669"/>
    <property type="project" value="UniProtKB-KW"/>
</dbReference>
<dbReference type="InterPro" id="IPR003661">
    <property type="entry name" value="HisK_dim/P_dom"/>
</dbReference>
<protein>
    <recommendedName>
        <fullName evidence="2">histidine kinase</fullName>
        <ecNumber evidence="2">2.7.13.3</ecNumber>
    </recommendedName>
</protein>
<dbReference type="Gene3D" id="3.30.450.20">
    <property type="entry name" value="PAS domain"/>
    <property type="match status" value="1"/>
</dbReference>
<dbReference type="InterPro" id="IPR000014">
    <property type="entry name" value="PAS"/>
</dbReference>
<dbReference type="SUPFAM" id="SSF55785">
    <property type="entry name" value="PYP-like sensor domain (PAS domain)"/>
    <property type="match status" value="1"/>
</dbReference>
<dbReference type="InterPro" id="IPR035965">
    <property type="entry name" value="PAS-like_dom_sf"/>
</dbReference>
<keyword evidence="12" id="KW-1185">Reference proteome</keyword>
<evidence type="ECO:0000256" key="3">
    <source>
        <dbReference type="ARBA" id="ARBA00022553"/>
    </source>
</evidence>
<evidence type="ECO:0000256" key="5">
    <source>
        <dbReference type="ARBA" id="ARBA00022741"/>
    </source>
</evidence>
<comment type="catalytic activity">
    <reaction evidence="1">
        <text>ATP + protein L-histidine = ADP + protein N-phospho-L-histidine.</text>
        <dbReference type="EC" id="2.7.13.3"/>
    </reaction>
</comment>
<dbReference type="PANTHER" id="PTHR43065:SF10">
    <property type="entry name" value="PEROXIDE STRESS-ACTIVATED HISTIDINE KINASE MAK3"/>
    <property type="match status" value="1"/>
</dbReference>
<evidence type="ECO:0000256" key="6">
    <source>
        <dbReference type="ARBA" id="ARBA00022777"/>
    </source>
</evidence>
<sequence>MVDPAKSFVDLRSEAKRVLRHFDASGRINVVLVTPQGFVIAANDSFARSCGCSAAAELSGRPVRELLEWPEGSLPLEERMIPGVGGIVPVEVGGQSAFAVYVRNSLTPEQNRSRALLERFSASFIKDVNLGVLLIDLDYTLLNISDTACRILGYEREEVMFRSLDDIFAHVPVQHRLVQRTILDGVIVRNHAVSWANAESRYDLLLDSNVLRGEDGRIVGAYVMFKDVTHLRSLEAQVQRSDRLAMIGQIAAGTAHEIRNPLTSIKGFLQILKSTFEDREMLKERSFTEVMLTEIDRINELVSEFLLLSKPREATLSEVDIQVVLEGILPIIRNEALLHGTEVKYVPLQGGLPSVIADQELLKQVFLNISKNGIEAMGEGGVLTIVERLDPLERKVLIDIHDTGPGIPLFLVDKIFDPFFTTKEEGTGLGLSVCQRIVHDIGGTIRVSSKGYGTTFTVGIPFS</sequence>
<dbReference type="SUPFAM" id="SSF55874">
    <property type="entry name" value="ATPase domain of HSP90 chaperone/DNA topoisomerase II/histidine kinase"/>
    <property type="match status" value="1"/>
</dbReference>
<evidence type="ECO:0000313" key="12">
    <source>
        <dbReference type="Proteomes" id="UP001589776"/>
    </source>
</evidence>
<dbReference type="InterPro" id="IPR036097">
    <property type="entry name" value="HisK_dim/P_sf"/>
</dbReference>
<dbReference type="Gene3D" id="1.10.287.130">
    <property type="match status" value="1"/>
</dbReference>
<dbReference type="PRINTS" id="PR00344">
    <property type="entry name" value="BCTRLSENSOR"/>
</dbReference>
<dbReference type="EC" id="2.7.13.3" evidence="2"/>
<keyword evidence="7 11" id="KW-0067">ATP-binding</keyword>
<dbReference type="SMART" id="SM00387">
    <property type="entry name" value="HATPase_c"/>
    <property type="match status" value="1"/>
</dbReference>
<evidence type="ECO:0000313" key="11">
    <source>
        <dbReference type="EMBL" id="MFC0215463.1"/>
    </source>
</evidence>
<dbReference type="InterPro" id="IPR005467">
    <property type="entry name" value="His_kinase_dom"/>
</dbReference>
<accession>A0ABV6DSC0</accession>
<evidence type="ECO:0000259" key="10">
    <source>
        <dbReference type="PROSITE" id="PS50112"/>
    </source>
</evidence>
<dbReference type="InterPro" id="IPR036890">
    <property type="entry name" value="HATPase_C_sf"/>
</dbReference>
<dbReference type="InterPro" id="IPR003594">
    <property type="entry name" value="HATPase_dom"/>
</dbReference>
<dbReference type="SMART" id="SM00388">
    <property type="entry name" value="HisKA"/>
    <property type="match status" value="1"/>
</dbReference>
<proteinExistence type="predicted"/>
<dbReference type="CDD" id="cd00082">
    <property type="entry name" value="HisKA"/>
    <property type="match status" value="1"/>
</dbReference>
<keyword evidence="5" id="KW-0547">Nucleotide-binding</keyword>
<dbReference type="SMART" id="SM00091">
    <property type="entry name" value="PAS"/>
    <property type="match status" value="2"/>
</dbReference>
<feature type="domain" description="PAS" evidence="10">
    <location>
        <begin position="117"/>
        <end position="164"/>
    </location>
</feature>
<dbReference type="NCBIfam" id="TIGR00229">
    <property type="entry name" value="sensory_box"/>
    <property type="match status" value="1"/>
</dbReference>
<dbReference type="InterPro" id="IPR004358">
    <property type="entry name" value="Sig_transdc_His_kin-like_C"/>
</dbReference>
<dbReference type="PANTHER" id="PTHR43065">
    <property type="entry name" value="SENSOR HISTIDINE KINASE"/>
    <property type="match status" value="1"/>
</dbReference>
<gene>
    <name evidence="11" type="ORF">ACFFK0_24010</name>
</gene>
<evidence type="ECO:0000256" key="7">
    <source>
        <dbReference type="ARBA" id="ARBA00022840"/>
    </source>
</evidence>
<dbReference type="Proteomes" id="UP001589776">
    <property type="component" value="Unassembled WGS sequence"/>
</dbReference>
<name>A0ABV6DSC0_9BACL</name>
<comment type="caution">
    <text evidence="11">The sequence shown here is derived from an EMBL/GenBank/DDBJ whole genome shotgun (WGS) entry which is preliminary data.</text>
</comment>
<evidence type="ECO:0000256" key="2">
    <source>
        <dbReference type="ARBA" id="ARBA00012438"/>
    </source>
</evidence>
<dbReference type="PROSITE" id="PS50109">
    <property type="entry name" value="HIS_KIN"/>
    <property type="match status" value="1"/>
</dbReference>
<feature type="domain" description="Histidine kinase" evidence="9">
    <location>
        <begin position="253"/>
        <end position="463"/>
    </location>
</feature>
<dbReference type="Pfam" id="PF13426">
    <property type="entry name" value="PAS_9"/>
    <property type="match status" value="2"/>
</dbReference>
<keyword evidence="6" id="KW-0418">Kinase</keyword>
<dbReference type="SUPFAM" id="SSF47384">
    <property type="entry name" value="Homodimeric domain of signal transducing histidine kinase"/>
    <property type="match status" value="1"/>
</dbReference>
<evidence type="ECO:0000256" key="1">
    <source>
        <dbReference type="ARBA" id="ARBA00000085"/>
    </source>
</evidence>
<dbReference type="RefSeq" id="WP_377472911.1">
    <property type="nucleotide sequence ID" value="NZ_JBHLWN010000098.1"/>
</dbReference>
<reference evidence="11 12" key="1">
    <citation type="submission" date="2024-09" db="EMBL/GenBank/DDBJ databases">
        <authorList>
            <person name="Sun Q."/>
            <person name="Mori K."/>
        </authorList>
    </citation>
    <scope>NUCLEOTIDE SEQUENCE [LARGE SCALE GENOMIC DNA]</scope>
    <source>
        <strain evidence="11 12">CCM 7759</strain>
    </source>
</reference>
<evidence type="ECO:0000256" key="8">
    <source>
        <dbReference type="ARBA" id="ARBA00023012"/>
    </source>
</evidence>
<dbReference type="Pfam" id="PF02518">
    <property type="entry name" value="HATPase_c"/>
    <property type="match status" value="1"/>
</dbReference>
<evidence type="ECO:0000256" key="4">
    <source>
        <dbReference type="ARBA" id="ARBA00022679"/>
    </source>
</evidence>
<keyword evidence="8" id="KW-0902">Two-component regulatory system</keyword>
<keyword evidence="4" id="KW-0808">Transferase</keyword>
<dbReference type="Gene3D" id="3.30.565.10">
    <property type="entry name" value="Histidine kinase-like ATPase, C-terminal domain"/>
    <property type="match status" value="1"/>
</dbReference>
<evidence type="ECO:0000259" key="9">
    <source>
        <dbReference type="PROSITE" id="PS50109"/>
    </source>
</evidence>
<dbReference type="PROSITE" id="PS50112">
    <property type="entry name" value="PAS"/>
    <property type="match status" value="1"/>
</dbReference>
<dbReference type="CDD" id="cd00130">
    <property type="entry name" value="PAS"/>
    <property type="match status" value="1"/>
</dbReference>
<organism evidence="11 12">
    <name type="scientific">Paenibacillus chartarius</name>
    <dbReference type="NCBI Taxonomy" id="747481"/>
    <lineage>
        <taxon>Bacteria</taxon>
        <taxon>Bacillati</taxon>
        <taxon>Bacillota</taxon>
        <taxon>Bacilli</taxon>
        <taxon>Bacillales</taxon>
        <taxon>Paenibacillaceae</taxon>
        <taxon>Paenibacillus</taxon>
    </lineage>
</organism>
<keyword evidence="3" id="KW-0597">Phosphoprotein</keyword>
<dbReference type="Pfam" id="PF00512">
    <property type="entry name" value="HisKA"/>
    <property type="match status" value="1"/>
</dbReference>